<protein>
    <submittedName>
        <fullName evidence="1">Uncharacterized protein</fullName>
    </submittedName>
</protein>
<dbReference type="RefSeq" id="WP_090245464.1">
    <property type="nucleotide sequence ID" value="NZ_FNOU01000013.1"/>
</dbReference>
<sequence length="82" mass="9436">MKLIVTTVFKIKSKSGDTIQVYKDDSGHLYFNFEDFSKCCVITGDREVIKAFCDVVEVNVVEHRDLEKIALRKINVIRQKGI</sequence>
<dbReference type="Proteomes" id="UP000199652">
    <property type="component" value="Unassembled WGS sequence"/>
</dbReference>
<keyword evidence="2" id="KW-1185">Reference proteome</keyword>
<organism evidence="1 2">
    <name type="scientific">Eubacterium barkeri</name>
    <name type="common">Clostridium barkeri</name>
    <dbReference type="NCBI Taxonomy" id="1528"/>
    <lineage>
        <taxon>Bacteria</taxon>
        <taxon>Bacillati</taxon>
        <taxon>Bacillota</taxon>
        <taxon>Clostridia</taxon>
        <taxon>Eubacteriales</taxon>
        <taxon>Eubacteriaceae</taxon>
        <taxon>Eubacterium</taxon>
    </lineage>
</organism>
<reference evidence="2" key="1">
    <citation type="submission" date="2016-10" db="EMBL/GenBank/DDBJ databases">
        <authorList>
            <person name="Varghese N."/>
            <person name="Submissions S."/>
        </authorList>
    </citation>
    <scope>NUCLEOTIDE SEQUENCE [LARGE SCALE GENOMIC DNA]</scope>
    <source>
        <strain evidence="2">VPI 5359</strain>
    </source>
</reference>
<evidence type="ECO:0000313" key="2">
    <source>
        <dbReference type="Proteomes" id="UP000199652"/>
    </source>
</evidence>
<dbReference type="AlphaFoldDB" id="A0A1H3G795"/>
<dbReference type="STRING" id="1528.SAMN04488579_1133"/>
<evidence type="ECO:0000313" key="1">
    <source>
        <dbReference type="EMBL" id="SDX99192.1"/>
    </source>
</evidence>
<name>A0A1H3G795_EUBBA</name>
<gene>
    <name evidence="1" type="ORF">SAMN04488579_1133</name>
</gene>
<proteinExistence type="predicted"/>
<accession>A0A1H3G795</accession>
<dbReference type="EMBL" id="FNOU01000013">
    <property type="protein sequence ID" value="SDX99192.1"/>
    <property type="molecule type" value="Genomic_DNA"/>
</dbReference>